<keyword evidence="6" id="KW-1185">Reference proteome</keyword>
<sequence>MKKIKWGILGCANIARKAVIPGILGADNSELYAVSSRSRDKAQKFADDFGATVYYNDYDKLLADEKVEAVYIPLPNGLHKEWVIKAAEAGKHILCEKPLSGKNKKEAEAMFAAAKKNKVKLMEAFMYRFQPFVIRLKEMIDQGIIGEIKEIKSNFAFDITHRKDDIRLNADLDGGALNDIGCYTVNVSRYLMGEMPKKVANFFQKKTTEGVDLSGSGTLYFTGGRFASAYYSINSYNEQDLEVIGTEGIIRIPEFFSWKEDNYFLIEKNGEVEKMSAETGPQYQLEVEAFAEAVINDKEVPLKVETETYANLEVMDAMRKSAAEELIVKLRDDFHIKS</sequence>
<evidence type="ECO:0000313" key="6">
    <source>
        <dbReference type="Proteomes" id="UP000012063"/>
    </source>
</evidence>
<keyword evidence="2" id="KW-0560">Oxidoreductase</keyword>
<name>M5E376_9FIRM</name>
<evidence type="ECO:0000259" key="4">
    <source>
        <dbReference type="Pfam" id="PF22725"/>
    </source>
</evidence>
<dbReference type="Proteomes" id="UP000012063">
    <property type="component" value="Unassembled WGS sequence"/>
</dbReference>
<organism evidence="5 6">
    <name type="scientific">Halanaerobium saccharolyticum subsp. saccharolyticum DSM 6643</name>
    <dbReference type="NCBI Taxonomy" id="1293054"/>
    <lineage>
        <taxon>Bacteria</taxon>
        <taxon>Bacillati</taxon>
        <taxon>Bacillota</taxon>
        <taxon>Clostridia</taxon>
        <taxon>Halanaerobiales</taxon>
        <taxon>Halanaerobiaceae</taxon>
        <taxon>Halanaerobium</taxon>
    </lineage>
</organism>
<dbReference type="InterPro" id="IPR055170">
    <property type="entry name" value="GFO_IDH_MocA-like_dom"/>
</dbReference>
<dbReference type="RefSeq" id="WP_005489440.1">
    <property type="nucleotide sequence ID" value="NZ_CAUI01000021.1"/>
</dbReference>
<dbReference type="FunCoup" id="M5E376">
    <property type="interactions" value="157"/>
</dbReference>
<dbReference type="GO" id="GO:0016491">
    <property type="term" value="F:oxidoreductase activity"/>
    <property type="evidence" value="ECO:0007669"/>
    <property type="project" value="UniProtKB-KW"/>
</dbReference>
<dbReference type="InterPro" id="IPR036291">
    <property type="entry name" value="NAD(P)-bd_dom_sf"/>
</dbReference>
<dbReference type="SUPFAM" id="SSF51735">
    <property type="entry name" value="NAD(P)-binding Rossmann-fold domains"/>
    <property type="match status" value="1"/>
</dbReference>
<reference evidence="6" key="1">
    <citation type="journal article" date="2013" name="Genome Announc.">
        <title>Genome Sequence of Halanaerobium saccharolyticum subsp. saccharolyticum Strain DSM 6643T, a Halophilic Hydrogen-Producing Bacterium.</title>
        <authorList>
            <person name="Kivisto A."/>
            <person name="Larjo A."/>
            <person name="Ciranna A."/>
            <person name="Santala V."/>
            <person name="Roos C."/>
            <person name="Karp M."/>
        </authorList>
    </citation>
    <scope>NUCLEOTIDE SEQUENCE [LARGE SCALE GENOMIC DNA]</scope>
    <source>
        <strain evidence="6">DSM 6643</strain>
    </source>
</reference>
<feature type="domain" description="GFO/IDH/MocA-like oxidoreductase" evidence="4">
    <location>
        <begin position="135"/>
        <end position="251"/>
    </location>
</feature>
<comment type="caution">
    <text evidence="5">The sequence shown here is derived from an EMBL/GenBank/DDBJ whole genome shotgun (WGS) entry which is preliminary data.</text>
</comment>
<dbReference type="InParanoid" id="M5E376"/>
<accession>M5E376</accession>
<dbReference type="GO" id="GO:0000166">
    <property type="term" value="F:nucleotide binding"/>
    <property type="evidence" value="ECO:0007669"/>
    <property type="project" value="InterPro"/>
</dbReference>
<dbReference type="InterPro" id="IPR000683">
    <property type="entry name" value="Gfo/Idh/MocA-like_OxRdtase_N"/>
</dbReference>
<evidence type="ECO:0000259" key="3">
    <source>
        <dbReference type="Pfam" id="PF01408"/>
    </source>
</evidence>
<evidence type="ECO:0000256" key="2">
    <source>
        <dbReference type="ARBA" id="ARBA00023002"/>
    </source>
</evidence>
<dbReference type="AlphaFoldDB" id="M5E376"/>
<feature type="domain" description="Gfo/Idh/MocA-like oxidoreductase N-terminal" evidence="3">
    <location>
        <begin position="4"/>
        <end position="124"/>
    </location>
</feature>
<evidence type="ECO:0000313" key="5">
    <source>
        <dbReference type="EMBL" id="CCU80130.1"/>
    </source>
</evidence>
<dbReference type="PANTHER" id="PTHR22604:SF105">
    <property type="entry name" value="TRANS-1,2-DIHYDROBENZENE-1,2-DIOL DEHYDROGENASE"/>
    <property type="match status" value="1"/>
</dbReference>
<dbReference type="InterPro" id="IPR050984">
    <property type="entry name" value="Gfo/Idh/MocA_domain"/>
</dbReference>
<gene>
    <name evidence="5" type="ORF">HSACCH_01877</name>
</gene>
<proteinExistence type="inferred from homology"/>
<dbReference type="Gene3D" id="3.30.360.10">
    <property type="entry name" value="Dihydrodipicolinate Reductase, domain 2"/>
    <property type="match status" value="1"/>
</dbReference>
<comment type="similarity">
    <text evidence="1">Belongs to the Gfo/Idh/MocA family.</text>
</comment>
<dbReference type="Pfam" id="PF01408">
    <property type="entry name" value="GFO_IDH_MocA"/>
    <property type="match status" value="1"/>
</dbReference>
<dbReference type="Pfam" id="PF22725">
    <property type="entry name" value="GFO_IDH_MocA_C3"/>
    <property type="match status" value="1"/>
</dbReference>
<dbReference type="PANTHER" id="PTHR22604">
    <property type="entry name" value="OXIDOREDUCTASES"/>
    <property type="match status" value="1"/>
</dbReference>
<dbReference type="STRING" id="1293054.HSACCH_01877"/>
<evidence type="ECO:0000256" key="1">
    <source>
        <dbReference type="ARBA" id="ARBA00010928"/>
    </source>
</evidence>
<dbReference type="Gene3D" id="3.40.50.720">
    <property type="entry name" value="NAD(P)-binding Rossmann-like Domain"/>
    <property type="match status" value="1"/>
</dbReference>
<dbReference type="eggNOG" id="COG0673">
    <property type="taxonomic scope" value="Bacteria"/>
</dbReference>
<protein>
    <submittedName>
        <fullName evidence="5">Oxidoreductase</fullName>
    </submittedName>
</protein>
<dbReference type="SUPFAM" id="SSF55347">
    <property type="entry name" value="Glyceraldehyde-3-phosphate dehydrogenase-like, C-terminal domain"/>
    <property type="match status" value="1"/>
</dbReference>
<dbReference type="OrthoDB" id="240873at2"/>
<dbReference type="EMBL" id="CAUI01000021">
    <property type="protein sequence ID" value="CCU80130.1"/>
    <property type="molecule type" value="Genomic_DNA"/>
</dbReference>